<comment type="pathway">
    <text evidence="1">Protein modification; protein glycosylation.</text>
</comment>
<dbReference type="EMBL" id="CAKOGP040001090">
    <property type="protein sequence ID" value="CAJ1941858.1"/>
    <property type="molecule type" value="Genomic_DNA"/>
</dbReference>
<dbReference type="SUPFAM" id="SSF53756">
    <property type="entry name" value="UDP-Glycosyltransferase/glycogen phosphorylase"/>
    <property type="match status" value="1"/>
</dbReference>
<evidence type="ECO:0000256" key="3">
    <source>
        <dbReference type="ARBA" id="ARBA00022676"/>
    </source>
</evidence>
<evidence type="ECO:0000256" key="5">
    <source>
        <dbReference type="RuleBase" id="RU003832"/>
    </source>
</evidence>
<evidence type="ECO:0000313" key="9">
    <source>
        <dbReference type="Proteomes" id="UP001295423"/>
    </source>
</evidence>
<name>A0AAD2CU93_9STRA</name>
<feature type="region of interest" description="Disordered" evidence="6">
    <location>
        <begin position="64"/>
        <end position="87"/>
    </location>
</feature>
<dbReference type="GO" id="GO:0046920">
    <property type="term" value="F:alpha-(1-&gt;3)-fucosyltransferase activity"/>
    <property type="evidence" value="ECO:0007669"/>
    <property type="project" value="TreeGrafter"/>
</dbReference>
<dbReference type="InterPro" id="IPR055270">
    <property type="entry name" value="Glyco_tran_10_C"/>
</dbReference>
<keyword evidence="5" id="KW-0333">Golgi apparatus</keyword>
<dbReference type="EC" id="2.4.1.-" evidence="5"/>
<sequence length="449" mass="51751">MAVRVSGGRKRPTFPWKQGLFLLLLFDFFHRRIPSPSSPLTSYLKADILQYVSSTITAAIHNSTNADERSHVDNDEDDSLDDATDSEEHLKGQMVTIQKSDTPASIFYCTGNNGNAFGEARLILSAVLEEYEFVETRFANGRQRQAWKQEHQHRNHPWDFFLLPLTETCNGIVFKWLIDDFKGNIIYTSGESISNYLPLRMKGGRKFLIGPATENNNTDRVMTLTYLQMTWWGIFRPQLQQQQLQRQQNKMDPHALLVEASNRPQGKKEKQFLIYAATNCVKFRDEAYLALSTIGPAFHGGKCHGGSEPNNNRTFVQNGISLSNWHANVEFYSGFRFCLVMEHVYEQPYVTEKILMAFLGGCIPIYYGSTMVFDIFHPDSFIYYNVTNPTDALERVDHLEHHPEAYHKTMSHPILKDGNATVERYFNFEGETLKTKMRHLLKLQNYKFV</sequence>
<evidence type="ECO:0000256" key="4">
    <source>
        <dbReference type="ARBA" id="ARBA00022679"/>
    </source>
</evidence>
<feature type="domain" description="Fucosyltransferase C-terminal" evidence="7">
    <location>
        <begin position="327"/>
        <end position="408"/>
    </location>
</feature>
<dbReference type="GO" id="GO:0032580">
    <property type="term" value="C:Golgi cisterna membrane"/>
    <property type="evidence" value="ECO:0007669"/>
    <property type="project" value="UniProtKB-SubCell"/>
</dbReference>
<keyword evidence="9" id="KW-1185">Reference proteome</keyword>
<evidence type="ECO:0000259" key="7">
    <source>
        <dbReference type="Pfam" id="PF00852"/>
    </source>
</evidence>
<reference evidence="8" key="1">
    <citation type="submission" date="2023-08" db="EMBL/GenBank/DDBJ databases">
        <authorList>
            <person name="Audoor S."/>
            <person name="Bilcke G."/>
        </authorList>
    </citation>
    <scope>NUCLEOTIDE SEQUENCE</scope>
</reference>
<dbReference type="InterPro" id="IPR038577">
    <property type="entry name" value="GT10-like_C_sf"/>
</dbReference>
<dbReference type="Gene3D" id="3.40.50.11660">
    <property type="entry name" value="Glycosyl transferase family 10, C-terminal domain"/>
    <property type="match status" value="1"/>
</dbReference>
<keyword evidence="3 5" id="KW-0328">Glycosyltransferase</keyword>
<dbReference type="PANTHER" id="PTHR11929">
    <property type="entry name" value="ALPHA- 1,3 -FUCOSYLTRANSFERASE"/>
    <property type="match status" value="1"/>
</dbReference>
<protein>
    <recommendedName>
        <fullName evidence="5">Fucosyltransferase</fullName>
        <ecNumber evidence="5">2.4.1.-</ecNumber>
    </recommendedName>
</protein>
<evidence type="ECO:0000313" key="8">
    <source>
        <dbReference type="EMBL" id="CAJ1941858.1"/>
    </source>
</evidence>
<accession>A0AAD2CU93</accession>
<feature type="compositionally biased region" description="Acidic residues" evidence="6">
    <location>
        <begin position="74"/>
        <end position="85"/>
    </location>
</feature>
<dbReference type="PANTHER" id="PTHR11929:SF194">
    <property type="entry name" value="ALPHA-(1,3)-FUCOSYLTRANSFERASE 10"/>
    <property type="match status" value="1"/>
</dbReference>
<dbReference type="Pfam" id="PF00852">
    <property type="entry name" value="Glyco_transf_10"/>
    <property type="match status" value="1"/>
</dbReference>
<comment type="subcellular location">
    <subcellularLocation>
        <location evidence="5">Golgi apparatus</location>
        <location evidence="5">Golgi stack membrane</location>
        <topology evidence="5">Single-pass type II membrane protein</topology>
    </subcellularLocation>
</comment>
<comment type="caution">
    <text evidence="8">The sequence shown here is derived from an EMBL/GenBank/DDBJ whole genome shotgun (WGS) entry which is preliminary data.</text>
</comment>
<evidence type="ECO:0000256" key="2">
    <source>
        <dbReference type="ARBA" id="ARBA00008919"/>
    </source>
</evidence>
<organism evidence="8 9">
    <name type="scientific">Cylindrotheca closterium</name>
    <dbReference type="NCBI Taxonomy" id="2856"/>
    <lineage>
        <taxon>Eukaryota</taxon>
        <taxon>Sar</taxon>
        <taxon>Stramenopiles</taxon>
        <taxon>Ochrophyta</taxon>
        <taxon>Bacillariophyta</taxon>
        <taxon>Bacillariophyceae</taxon>
        <taxon>Bacillariophycidae</taxon>
        <taxon>Bacillariales</taxon>
        <taxon>Bacillariaceae</taxon>
        <taxon>Cylindrotheca</taxon>
    </lineage>
</organism>
<keyword evidence="4 5" id="KW-0808">Transferase</keyword>
<gene>
    <name evidence="8" type="ORF">CYCCA115_LOCUS7687</name>
</gene>
<evidence type="ECO:0000256" key="1">
    <source>
        <dbReference type="ARBA" id="ARBA00004922"/>
    </source>
</evidence>
<dbReference type="InterPro" id="IPR001503">
    <property type="entry name" value="Glyco_trans_10"/>
</dbReference>
<keyword evidence="5" id="KW-0812">Transmembrane</keyword>
<keyword evidence="5" id="KW-0472">Membrane</keyword>
<comment type="similarity">
    <text evidence="2 5">Belongs to the glycosyltransferase 10 family.</text>
</comment>
<proteinExistence type="inferred from homology"/>
<evidence type="ECO:0000256" key="6">
    <source>
        <dbReference type="SAM" id="MobiDB-lite"/>
    </source>
</evidence>
<dbReference type="Proteomes" id="UP001295423">
    <property type="component" value="Unassembled WGS sequence"/>
</dbReference>
<dbReference type="AlphaFoldDB" id="A0AAD2CU93"/>